<evidence type="ECO:0000256" key="2">
    <source>
        <dbReference type="ARBA" id="ARBA00023326"/>
    </source>
</evidence>
<dbReference type="InterPro" id="IPR013783">
    <property type="entry name" value="Ig-like_fold"/>
</dbReference>
<protein>
    <submittedName>
        <fullName evidence="5">Lysophospholipase L1-like esterase</fullName>
    </submittedName>
</protein>
<sequence length="382" mass="41480">MRRRRWIWVPILAALVISVVGYAHARPATGSQQVAAPSVMVVGDSISQGSAGDWTWRYRFATQLAADGTQVSMVGPRNYLYDHIHREQGDTHYADAHFDRDHDATWGRRLEDEATTIRGEVRTAQPDYLLLLMGINDMMSGHRSAAQTEQSLRSSIAEARAGRPTVKFVLGTLPPNTRNAEVPAIAARRVEYNERLRVVAKELTTGRSPIRVADVATGIDPRTDLWDGLHPNARGEVKIAAAFVDAMAGYGVGHRYPRPLVLPAIGPTQPPRLSVVSAVGVVRFSWTVTPGATGYRLWVRDLTAGETSFRPLGNLIGVKQNTWVVTALADGAEYEFKLQPVKGTAAGVASNVVVGTPLPAPDRPQTYASAQPHYGVPLASLA</sequence>
<organism evidence="5 6">
    <name type="scientific">Microlunatus panaciterrae</name>
    <dbReference type="NCBI Taxonomy" id="400768"/>
    <lineage>
        <taxon>Bacteria</taxon>
        <taxon>Bacillati</taxon>
        <taxon>Actinomycetota</taxon>
        <taxon>Actinomycetes</taxon>
        <taxon>Propionibacteriales</taxon>
        <taxon>Propionibacteriaceae</taxon>
        <taxon>Microlunatus</taxon>
    </lineage>
</organism>
<feature type="signal peptide" evidence="3">
    <location>
        <begin position="1"/>
        <end position="25"/>
    </location>
</feature>
<comment type="caution">
    <text evidence="5">The sequence shown here is derived from an EMBL/GenBank/DDBJ whole genome shotgun (WGS) entry which is preliminary data.</text>
</comment>
<name>A0ABS2RJH1_9ACTN</name>
<dbReference type="InterPro" id="IPR051532">
    <property type="entry name" value="Ester_Hydrolysis_Enzymes"/>
</dbReference>
<gene>
    <name evidence="5" type="ORF">JOE57_002052</name>
</gene>
<dbReference type="SUPFAM" id="SSF49265">
    <property type="entry name" value="Fibronectin type III"/>
    <property type="match status" value="1"/>
</dbReference>
<dbReference type="InterPro" id="IPR036116">
    <property type="entry name" value="FN3_sf"/>
</dbReference>
<evidence type="ECO:0000256" key="1">
    <source>
        <dbReference type="ARBA" id="ARBA00023295"/>
    </source>
</evidence>
<dbReference type="SUPFAM" id="SSF52266">
    <property type="entry name" value="SGNH hydrolase"/>
    <property type="match status" value="1"/>
</dbReference>
<keyword evidence="2" id="KW-0119">Carbohydrate metabolism</keyword>
<dbReference type="RefSeq" id="WP_204917685.1">
    <property type="nucleotide sequence ID" value="NZ_BAAAQP010000002.1"/>
</dbReference>
<reference evidence="5 6" key="1">
    <citation type="submission" date="2021-01" db="EMBL/GenBank/DDBJ databases">
        <title>Sequencing the genomes of 1000 actinobacteria strains.</title>
        <authorList>
            <person name="Klenk H.-P."/>
        </authorList>
    </citation>
    <scope>NUCLEOTIDE SEQUENCE [LARGE SCALE GENOMIC DNA]</scope>
    <source>
        <strain evidence="5 6">DSM 18662</strain>
    </source>
</reference>
<accession>A0ABS2RJH1</accession>
<dbReference type="Pfam" id="PF13472">
    <property type="entry name" value="Lipase_GDSL_2"/>
    <property type="match status" value="1"/>
</dbReference>
<dbReference type="PANTHER" id="PTHR30383">
    <property type="entry name" value="THIOESTERASE 1/PROTEASE 1/LYSOPHOSPHOLIPASE L1"/>
    <property type="match status" value="1"/>
</dbReference>
<evidence type="ECO:0000313" key="5">
    <source>
        <dbReference type="EMBL" id="MBM7799131.1"/>
    </source>
</evidence>
<feature type="domain" description="Fibronectin type-III" evidence="4">
    <location>
        <begin position="267"/>
        <end position="360"/>
    </location>
</feature>
<keyword evidence="1" id="KW-0378">Hydrolase</keyword>
<keyword evidence="2" id="KW-0624">Polysaccharide degradation</keyword>
<dbReference type="InterPro" id="IPR013830">
    <property type="entry name" value="SGNH_hydro"/>
</dbReference>
<proteinExistence type="predicted"/>
<dbReference type="Gene3D" id="2.60.40.10">
    <property type="entry name" value="Immunoglobulins"/>
    <property type="match status" value="1"/>
</dbReference>
<keyword evidence="3" id="KW-0732">Signal</keyword>
<keyword evidence="6" id="KW-1185">Reference proteome</keyword>
<keyword evidence="1" id="KW-0326">Glycosidase</keyword>
<feature type="chain" id="PRO_5046502687" evidence="3">
    <location>
        <begin position="26"/>
        <end position="382"/>
    </location>
</feature>
<evidence type="ECO:0000259" key="4">
    <source>
        <dbReference type="PROSITE" id="PS50853"/>
    </source>
</evidence>
<evidence type="ECO:0000313" key="6">
    <source>
        <dbReference type="Proteomes" id="UP000704762"/>
    </source>
</evidence>
<evidence type="ECO:0000256" key="3">
    <source>
        <dbReference type="SAM" id="SignalP"/>
    </source>
</evidence>
<dbReference type="InterPro" id="IPR003961">
    <property type="entry name" value="FN3_dom"/>
</dbReference>
<dbReference type="PANTHER" id="PTHR30383:SF5">
    <property type="entry name" value="SGNH HYDROLASE-TYPE ESTERASE DOMAIN-CONTAINING PROTEIN"/>
    <property type="match status" value="1"/>
</dbReference>
<dbReference type="Proteomes" id="UP000704762">
    <property type="component" value="Unassembled WGS sequence"/>
</dbReference>
<dbReference type="EMBL" id="JAFBCF010000001">
    <property type="protein sequence ID" value="MBM7799131.1"/>
    <property type="molecule type" value="Genomic_DNA"/>
</dbReference>
<dbReference type="Gene3D" id="3.40.50.1110">
    <property type="entry name" value="SGNH hydrolase"/>
    <property type="match status" value="1"/>
</dbReference>
<dbReference type="InterPro" id="IPR036514">
    <property type="entry name" value="SGNH_hydro_sf"/>
</dbReference>
<dbReference type="PROSITE" id="PS50853">
    <property type="entry name" value="FN3"/>
    <property type="match status" value="1"/>
</dbReference>
<dbReference type="CDD" id="cd01833">
    <property type="entry name" value="XynB_like"/>
    <property type="match status" value="1"/>
</dbReference>